<feature type="domain" description="EF-hand" evidence="2">
    <location>
        <begin position="12"/>
        <end position="47"/>
    </location>
</feature>
<gene>
    <name evidence="3" type="ORF">PCOR1329_LOCUS38907</name>
</gene>
<dbReference type="EMBL" id="CAUYUJ010014705">
    <property type="protein sequence ID" value="CAK0844960.1"/>
    <property type="molecule type" value="Genomic_DNA"/>
</dbReference>
<accession>A0ABN9TGH8</accession>
<evidence type="ECO:0000256" key="1">
    <source>
        <dbReference type="ARBA" id="ARBA00022837"/>
    </source>
</evidence>
<evidence type="ECO:0000313" key="3">
    <source>
        <dbReference type="EMBL" id="CAK0844960.1"/>
    </source>
</evidence>
<evidence type="ECO:0000313" key="4">
    <source>
        <dbReference type="Proteomes" id="UP001189429"/>
    </source>
</evidence>
<evidence type="ECO:0000259" key="2">
    <source>
        <dbReference type="PROSITE" id="PS50222"/>
    </source>
</evidence>
<dbReference type="SUPFAM" id="SSF47473">
    <property type="entry name" value="EF-hand"/>
    <property type="match status" value="1"/>
</dbReference>
<dbReference type="Gene3D" id="1.10.238.10">
    <property type="entry name" value="EF-hand"/>
    <property type="match status" value="1"/>
</dbReference>
<dbReference type="InterPro" id="IPR011992">
    <property type="entry name" value="EF-hand-dom_pair"/>
</dbReference>
<dbReference type="SMART" id="SM00054">
    <property type="entry name" value="EFh"/>
    <property type="match status" value="2"/>
</dbReference>
<sequence>MRTQLVRRQVQAMKPFISDIFCELDASMDGVVDVNEFQIGMERIVEAMRLHKFGKMPPELKAIFESGQLTELFEWIDVDKSGTIDPQEFIDSLSYLALQSAPTETIQILHLLRAQAVQLEELGAYFKKYCRIDSS</sequence>
<comment type="caution">
    <text evidence="3">The sequence shown here is derived from an EMBL/GenBank/DDBJ whole genome shotgun (WGS) entry which is preliminary data.</text>
</comment>
<dbReference type="Pfam" id="PF13202">
    <property type="entry name" value="EF-hand_5"/>
    <property type="match status" value="2"/>
</dbReference>
<dbReference type="PROSITE" id="PS50222">
    <property type="entry name" value="EF_HAND_2"/>
    <property type="match status" value="2"/>
</dbReference>
<keyword evidence="1" id="KW-0106">Calcium</keyword>
<organism evidence="3 4">
    <name type="scientific">Prorocentrum cordatum</name>
    <dbReference type="NCBI Taxonomy" id="2364126"/>
    <lineage>
        <taxon>Eukaryota</taxon>
        <taxon>Sar</taxon>
        <taxon>Alveolata</taxon>
        <taxon>Dinophyceae</taxon>
        <taxon>Prorocentrales</taxon>
        <taxon>Prorocentraceae</taxon>
        <taxon>Prorocentrum</taxon>
    </lineage>
</organism>
<reference evidence="3" key="1">
    <citation type="submission" date="2023-10" db="EMBL/GenBank/DDBJ databases">
        <authorList>
            <person name="Chen Y."/>
            <person name="Shah S."/>
            <person name="Dougan E. K."/>
            <person name="Thang M."/>
            <person name="Chan C."/>
        </authorList>
    </citation>
    <scope>NUCLEOTIDE SEQUENCE [LARGE SCALE GENOMIC DNA]</scope>
</reference>
<dbReference type="InterPro" id="IPR018247">
    <property type="entry name" value="EF_Hand_1_Ca_BS"/>
</dbReference>
<dbReference type="PROSITE" id="PS00018">
    <property type="entry name" value="EF_HAND_1"/>
    <property type="match status" value="2"/>
</dbReference>
<dbReference type="Proteomes" id="UP001189429">
    <property type="component" value="Unassembled WGS sequence"/>
</dbReference>
<keyword evidence="4" id="KW-1185">Reference proteome</keyword>
<protein>
    <recommendedName>
        <fullName evidence="2">EF-hand domain-containing protein</fullName>
    </recommendedName>
</protein>
<name>A0ABN9TGH8_9DINO</name>
<proteinExistence type="predicted"/>
<dbReference type="InterPro" id="IPR002048">
    <property type="entry name" value="EF_hand_dom"/>
</dbReference>
<feature type="domain" description="EF-hand" evidence="2">
    <location>
        <begin position="64"/>
        <end position="99"/>
    </location>
</feature>